<gene>
    <name evidence="2" type="ORF">JJB09_21655</name>
</gene>
<keyword evidence="1" id="KW-0812">Transmembrane</keyword>
<comment type="caution">
    <text evidence="2">The sequence shown here is derived from an EMBL/GenBank/DDBJ whole genome shotgun (WGS) entry which is preliminary data.</text>
</comment>
<keyword evidence="3" id="KW-1185">Reference proteome</keyword>
<dbReference type="InterPro" id="IPR009781">
    <property type="entry name" value="DUF1345"/>
</dbReference>
<feature type="transmembrane region" description="Helical" evidence="1">
    <location>
        <begin position="112"/>
        <end position="132"/>
    </location>
</feature>
<accession>A0A936YW00</accession>
<dbReference type="Pfam" id="PF07077">
    <property type="entry name" value="DUF1345"/>
    <property type="match status" value="1"/>
</dbReference>
<feature type="transmembrane region" description="Helical" evidence="1">
    <location>
        <begin position="12"/>
        <end position="31"/>
    </location>
</feature>
<keyword evidence="1" id="KW-1133">Transmembrane helix</keyword>
<name>A0A936YW00_9HYPH</name>
<feature type="transmembrane region" description="Helical" evidence="1">
    <location>
        <begin position="196"/>
        <end position="220"/>
    </location>
</feature>
<evidence type="ECO:0000256" key="1">
    <source>
        <dbReference type="SAM" id="Phobius"/>
    </source>
</evidence>
<protein>
    <submittedName>
        <fullName evidence="2">DUF1345 domain-containing protein</fullName>
    </submittedName>
</protein>
<evidence type="ECO:0000313" key="3">
    <source>
        <dbReference type="Proteomes" id="UP000633219"/>
    </source>
</evidence>
<dbReference type="RefSeq" id="WP_201663166.1">
    <property type="nucleotide sequence ID" value="NZ_JAEQNC010000014.1"/>
</dbReference>
<feature type="transmembrane region" description="Helical" evidence="1">
    <location>
        <begin position="78"/>
        <end position="100"/>
    </location>
</feature>
<dbReference type="EMBL" id="JAEQNC010000014">
    <property type="protein sequence ID" value="MBL0374622.1"/>
    <property type="molecule type" value="Genomic_DNA"/>
</dbReference>
<reference evidence="2" key="1">
    <citation type="submission" date="2021-01" db="EMBL/GenBank/DDBJ databases">
        <title>Rhizobium sp. strain KVB221 16S ribosomal RNA gene Genome sequencing and assembly.</title>
        <authorList>
            <person name="Kang M."/>
        </authorList>
    </citation>
    <scope>NUCLEOTIDE SEQUENCE</scope>
    <source>
        <strain evidence="2">KVB221</strain>
    </source>
</reference>
<feature type="transmembrane region" description="Helical" evidence="1">
    <location>
        <begin position="37"/>
        <end position="57"/>
    </location>
</feature>
<sequence>MDMAVLRHVRARPRLVLCTLAGIGLFMFYPFDGDASARLLLSWDISAGAFLILTTFMMVGATDEQMRTRAERADEGRFAVLALSVVAAAASLVAIIAELAKTKAEHSGDPGFYIAVSIATIVISWAFIQVIFTEHYAHEYYMEHKGGKRVRNARGGGLDFFDEKSPDYIDFLYFTVTIGVANQTADINIRSRSMRILVLIQSVISFFFNTTILALSINIATSIV</sequence>
<proteinExistence type="predicted"/>
<dbReference type="Proteomes" id="UP000633219">
    <property type="component" value="Unassembled WGS sequence"/>
</dbReference>
<dbReference type="AlphaFoldDB" id="A0A936YW00"/>
<organism evidence="2 3">
    <name type="scientific">Rhizobium setariae</name>
    <dbReference type="NCBI Taxonomy" id="2801340"/>
    <lineage>
        <taxon>Bacteria</taxon>
        <taxon>Pseudomonadati</taxon>
        <taxon>Pseudomonadota</taxon>
        <taxon>Alphaproteobacteria</taxon>
        <taxon>Hyphomicrobiales</taxon>
        <taxon>Rhizobiaceae</taxon>
        <taxon>Rhizobium/Agrobacterium group</taxon>
        <taxon>Rhizobium</taxon>
    </lineage>
</organism>
<keyword evidence="1" id="KW-0472">Membrane</keyword>
<evidence type="ECO:0000313" key="2">
    <source>
        <dbReference type="EMBL" id="MBL0374622.1"/>
    </source>
</evidence>